<accession>A0A7W7IMZ5</accession>
<feature type="transmembrane region" description="Helical" evidence="6">
    <location>
        <begin position="66"/>
        <end position="89"/>
    </location>
</feature>
<evidence type="ECO:0000256" key="1">
    <source>
        <dbReference type="ARBA" id="ARBA00004141"/>
    </source>
</evidence>
<comment type="caution">
    <text evidence="7">The sequence shown here is derived from an EMBL/GenBank/DDBJ whole genome shotgun (WGS) entry which is preliminary data.</text>
</comment>
<dbReference type="EMBL" id="JACHKY010000002">
    <property type="protein sequence ID" value="MBB4797257.1"/>
    <property type="molecule type" value="Genomic_DNA"/>
</dbReference>
<dbReference type="PANTHER" id="PTHR43461:SF1">
    <property type="entry name" value="TRANSMEMBRANE PROTEIN 256"/>
    <property type="match status" value="1"/>
</dbReference>
<evidence type="ECO:0000256" key="6">
    <source>
        <dbReference type="SAM" id="Phobius"/>
    </source>
</evidence>
<evidence type="ECO:0000256" key="5">
    <source>
        <dbReference type="ARBA" id="ARBA00023136"/>
    </source>
</evidence>
<dbReference type="PANTHER" id="PTHR43461">
    <property type="entry name" value="TRANSMEMBRANE PROTEIN 256"/>
    <property type="match status" value="1"/>
</dbReference>
<feature type="transmembrane region" description="Helical" evidence="6">
    <location>
        <begin position="95"/>
        <end position="116"/>
    </location>
</feature>
<dbReference type="RefSeq" id="WP_184267730.1">
    <property type="nucleotide sequence ID" value="NZ_JACHKY010000002.1"/>
</dbReference>
<sequence>MGHDRNLLVFAAFNGAMAVALGAFAAHGAGPAVKSLLTTGAQYQMVHAVLAVACAIWTTGGRTARIAGWLAAGGGLIFCLALAMIGLLSLPVMGAVAPVGGVLMIAGWIVLAVAAFRSHIVNA</sequence>
<evidence type="ECO:0000256" key="4">
    <source>
        <dbReference type="ARBA" id="ARBA00022989"/>
    </source>
</evidence>
<dbReference type="AlphaFoldDB" id="A0A7W7IMZ5"/>
<gene>
    <name evidence="7" type="ORF">HNP32_000981</name>
</gene>
<comment type="subcellular location">
    <subcellularLocation>
        <location evidence="1">Membrane</location>
        <topology evidence="1">Multi-pass membrane protein</topology>
    </subcellularLocation>
</comment>
<evidence type="ECO:0000256" key="2">
    <source>
        <dbReference type="ARBA" id="ARBA00009694"/>
    </source>
</evidence>
<feature type="transmembrane region" description="Helical" evidence="6">
    <location>
        <begin position="41"/>
        <end position="59"/>
    </location>
</feature>
<dbReference type="Proteomes" id="UP000539957">
    <property type="component" value="Unassembled WGS sequence"/>
</dbReference>
<feature type="transmembrane region" description="Helical" evidence="6">
    <location>
        <begin position="7"/>
        <end position="29"/>
    </location>
</feature>
<keyword evidence="5 6" id="KW-0472">Membrane</keyword>
<organism evidence="7 8">
    <name type="scientific">Brevundimonas bullata</name>
    <dbReference type="NCBI Taxonomy" id="13160"/>
    <lineage>
        <taxon>Bacteria</taxon>
        <taxon>Pseudomonadati</taxon>
        <taxon>Pseudomonadota</taxon>
        <taxon>Alphaproteobacteria</taxon>
        <taxon>Caulobacterales</taxon>
        <taxon>Caulobacteraceae</taxon>
        <taxon>Brevundimonas</taxon>
    </lineage>
</organism>
<keyword evidence="8" id="KW-1185">Reference proteome</keyword>
<comment type="similarity">
    <text evidence="2">Belongs to the UPF0382 family.</text>
</comment>
<protein>
    <submittedName>
        <fullName evidence="7">Uncharacterized membrane protein YgdD (TMEM256/DUF423 family)</fullName>
    </submittedName>
</protein>
<evidence type="ECO:0000313" key="8">
    <source>
        <dbReference type="Proteomes" id="UP000539957"/>
    </source>
</evidence>
<keyword evidence="4 6" id="KW-1133">Transmembrane helix</keyword>
<name>A0A7W7IMZ5_9CAUL</name>
<evidence type="ECO:0000313" key="7">
    <source>
        <dbReference type="EMBL" id="MBB4797257.1"/>
    </source>
</evidence>
<reference evidence="7 8" key="1">
    <citation type="submission" date="2020-08" db="EMBL/GenBank/DDBJ databases">
        <title>Functional genomics of gut bacteria from endangered species of beetles.</title>
        <authorList>
            <person name="Carlos-Shanley C."/>
        </authorList>
    </citation>
    <scope>NUCLEOTIDE SEQUENCE [LARGE SCALE GENOMIC DNA]</scope>
    <source>
        <strain evidence="7 8">S00123</strain>
    </source>
</reference>
<dbReference type="Pfam" id="PF04241">
    <property type="entry name" value="DUF423"/>
    <property type="match status" value="1"/>
</dbReference>
<dbReference type="InterPro" id="IPR006696">
    <property type="entry name" value="DUF423"/>
</dbReference>
<evidence type="ECO:0000256" key="3">
    <source>
        <dbReference type="ARBA" id="ARBA00022692"/>
    </source>
</evidence>
<keyword evidence="3 6" id="KW-0812">Transmembrane</keyword>
<proteinExistence type="inferred from homology"/>
<dbReference type="GO" id="GO:0005886">
    <property type="term" value="C:plasma membrane"/>
    <property type="evidence" value="ECO:0007669"/>
    <property type="project" value="TreeGrafter"/>
</dbReference>